<name>A0A644VDK2_9ZZZZ</name>
<organism evidence="1">
    <name type="scientific">bioreactor metagenome</name>
    <dbReference type="NCBI Taxonomy" id="1076179"/>
    <lineage>
        <taxon>unclassified sequences</taxon>
        <taxon>metagenomes</taxon>
        <taxon>ecological metagenomes</taxon>
    </lineage>
</organism>
<dbReference type="AlphaFoldDB" id="A0A644VDK2"/>
<sequence length="128" mass="14064">MALYADIIEIVAPSQAAAGNRVDITIKVKNTYSAIISIMVGGALEYGVSPWPGIDVPENWANVNGGATYSFSGSFVMPDRRLTIHAYSYWYGSDGYWYFDDEFTKSVEIAAASEPSISDFRIADFIKV</sequence>
<evidence type="ECO:0000313" key="1">
    <source>
        <dbReference type="EMBL" id="MPL89215.1"/>
    </source>
</evidence>
<accession>A0A644VDK2</accession>
<comment type="caution">
    <text evidence="1">The sequence shown here is derived from an EMBL/GenBank/DDBJ whole genome shotgun (WGS) entry which is preliminary data.</text>
</comment>
<proteinExistence type="predicted"/>
<reference evidence="1" key="1">
    <citation type="submission" date="2019-08" db="EMBL/GenBank/DDBJ databases">
        <authorList>
            <person name="Kucharzyk K."/>
            <person name="Murdoch R.W."/>
            <person name="Higgins S."/>
            <person name="Loffler F."/>
        </authorList>
    </citation>
    <scope>NUCLEOTIDE SEQUENCE</scope>
</reference>
<gene>
    <name evidence="1" type="ORF">SDC9_35248</name>
</gene>
<protein>
    <submittedName>
        <fullName evidence="1">Uncharacterized protein</fullName>
    </submittedName>
</protein>
<dbReference type="EMBL" id="VSSQ01000275">
    <property type="protein sequence ID" value="MPL89215.1"/>
    <property type="molecule type" value="Genomic_DNA"/>
</dbReference>